<protein>
    <submittedName>
        <fullName evidence="1">Uncharacterized protein</fullName>
    </submittedName>
</protein>
<comment type="caution">
    <text evidence="1">The sequence shown here is derived from an EMBL/GenBank/DDBJ whole genome shotgun (WGS) entry which is preliminary data.</text>
</comment>
<sequence>MKTLIILAIILAILAIYFVFNTEKSLSLQDRGNAIPAGIDIGKSILNQVLNQAKKINPKIVNSDNGVDGSGVMQSKLTEEIKSKIGDIKDRILDETVNLIKTPIENKTSELFCPQK</sequence>
<gene>
    <name evidence="1" type="ORF">A2819_02400</name>
</gene>
<evidence type="ECO:0000313" key="1">
    <source>
        <dbReference type="EMBL" id="OGD25726.1"/>
    </source>
</evidence>
<reference evidence="1 2" key="1">
    <citation type="journal article" date="2016" name="Nat. Commun.">
        <title>Thousands of microbial genomes shed light on interconnected biogeochemical processes in an aquifer system.</title>
        <authorList>
            <person name="Anantharaman K."/>
            <person name="Brown C.T."/>
            <person name="Hug L.A."/>
            <person name="Sharon I."/>
            <person name="Castelle C.J."/>
            <person name="Probst A.J."/>
            <person name="Thomas B.C."/>
            <person name="Singh A."/>
            <person name="Wilkins M.J."/>
            <person name="Karaoz U."/>
            <person name="Brodie E.L."/>
            <person name="Williams K.H."/>
            <person name="Hubbard S.S."/>
            <person name="Banfield J.F."/>
        </authorList>
    </citation>
    <scope>NUCLEOTIDE SEQUENCE [LARGE SCALE GENOMIC DNA]</scope>
</reference>
<dbReference type="EMBL" id="MEYK01000004">
    <property type="protein sequence ID" value="OGD25726.1"/>
    <property type="molecule type" value="Genomic_DNA"/>
</dbReference>
<dbReference type="AlphaFoldDB" id="A0A1F5B550"/>
<accession>A0A1F5B550</accession>
<proteinExistence type="predicted"/>
<organism evidence="1 2">
    <name type="scientific">Candidatus Azambacteria bacterium RIFCSPHIGHO2_01_FULL_40_24</name>
    <dbReference type="NCBI Taxonomy" id="1797301"/>
    <lineage>
        <taxon>Bacteria</taxon>
        <taxon>Candidatus Azamiibacteriota</taxon>
    </lineage>
</organism>
<name>A0A1F5B550_9BACT</name>
<dbReference type="Proteomes" id="UP000176431">
    <property type="component" value="Unassembled WGS sequence"/>
</dbReference>
<evidence type="ECO:0000313" key="2">
    <source>
        <dbReference type="Proteomes" id="UP000176431"/>
    </source>
</evidence>